<dbReference type="Gene3D" id="3.40.50.720">
    <property type="entry name" value="NAD(P)-binding Rossmann-like Domain"/>
    <property type="match status" value="1"/>
</dbReference>
<dbReference type="Pfam" id="PF00899">
    <property type="entry name" value="ThiF"/>
    <property type="match status" value="1"/>
</dbReference>
<dbReference type="InterPro" id="IPR035985">
    <property type="entry name" value="Ubiquitin-activating_enz"/>
</dbReference>
<keyword evidence="2" id="KW-0548">Nucleotidyltransferase</keyword>
<dbReference type="InterPro" id="IPR045886">
    <property type="entry name" value="ThiF/MoeB/HesA"/>
</dbReference>
<organism evidence="2 3">
    <name type="scientific">Candidatus Limadaptatus stercoripullorum</name>
    <dbReference type="NCBI Taxonomy" id="2840846"/>
    <lineage>
        <taxon>Bacteria</taxon>
        <taxon>Bacillati</taxon>
        <taxon>Bacillota</taxon>
        <taxon>Clostridia</taxon>
        <taxon>Eubacteriales</taxon>
        <taxon>Candidatus Limadaptatus</taxon>
    </lineage>
</organism>
<proteinExistence type="predicted"/>
<reference evidence="2" key="2">
    <citation type="journal article" date="2021" name="PeerJ">
        <title>Extensive microbial diversity within the chicken gut microbiome revealed by metagenomics and culture.</title>
        <authorList>
            <person name="Gilroy R."/>
            <person name="Ravi A."/>
            <person name="Getino M."/>
            <person name="Pursley I."/>
            <person name="Horton D.L."/>
            <person name="Alikhan N.F."/>
            <person name="Baker D."/>
            <person name="Gharbi K."/>
            <person name="Hall N."/>
            <person name="Watson M."/>
            <person name="Adriaenssens E.M."/>
            <person name="Foster-Nyarko E."/>
            <person name="Jarju S."/>
            <person name="Secka A."/>
            <person name="Antonio M."/>
            <person name="Oren A."/>
            <person name="Chaudhuri R.R."/>
            <person name="La Ragione R."/>
            <person name="Hildebrand F."/>
            <person name="Pallen M.J."/>
        </authorList>
    </citation>
    <scope>NUCLEOTIDE SEQUENCE</scope>
    <source>
        <strain evidence="2">10406</strain>
    </source>
</reference>
<accession>A0A9D1NAT9</accession>
<dbReference type="SUPFAM" id="SSF69572">
    <property type="entry name" value="Activating enzymes of the ubiquitin-like proteins"/>
    <property type="match status" value="1"/>
</dbReference>
<dbReference type="EMBL" id="DVOE01000093">
    <property type="protein sequence ID" value="HIU99434.1"/>
    <property type="molecule type" value="Genomic_DNA"/>
</dbReference>
<dbReference type="AlphaFoldDB" id="A0A9D1NAT9"/>
<sequence length="228" mass="23913">MDASCIRTCALVGERGMEKLRDAAVLVAGLGGVGGYVVEGLARAGVGRIGLLDCDRVEESNLNRQILATRLTLGMAKTEAARERVLSVAPSCRVDTYLLRYGADTADEVPLAEYDWVADAVDDVAAKVELICRAKAANVKIVSSMGTGNKLSADFVITDIKKTSVCPLARAVRKALAARGVTGVDALWSSELPKKNAGGPPSSVSYVPAVAGMQIAGHIIRSLIAEEE</sequence>
<protein>
    <submittedName>
        <fullName evidence="2">ThiF family adenylyltransferase</fullName>
    </submittedName>
</protein>
<evidence type="ECO:0000259" key="1">
    <source>
        <dbReference type="Pfam" id="PF00899"/>
    </source>
</evidence>
<dbReference type="PANTHER" id="PTHR43267:SF1">
    <property type="entry name" value="TRNA THREONYLCARBAMOYLADENOSINE DEHYDRATASE"/>
    <property type="match status" value="1"/>
</dbReference>
<evidence type="ECO:0000313" key="3">
    <source>
        <dbReference type="Proteomes" id="UP000886857"/>
    </source>
</evidence>
<reference evidence="2" key="1">
    <citation type="submission" date="2020-10" db="EMBL/GenBank/DDBJ databases">
        <authorList>
            <person name="Gilroy R."/>
        </authorList>
    </citation>
    <scope>NUCLEOTIDE SEQUENCE</scope>
    <source>
        <strain evidence="2">10406</strain>
    </source>
</reference>
<dbReference type="GO" id="GO:0061504">
    <property type="term" value="P:cyclic threonylcarbamoyladenosine biosynthetic process"/>
    <property type="evidence" value="ECO:0007669"/>
    <property type="project" value="TreeGrafter"/>
</dbReference>
<dbReference type="PANTHER" id="PTHR43267">
    <property type="entry name" value="TRNA THREONYLCARBAMOYLADENOSINE DEHYDRATASE"/>
    <property type="match status" value="1"/>
</dbReference>
<dbReference type="GO" id="GO:0008641">
    <property type="term" value="F:ubiquitin-like modifier activating enzyme activity"/>
    <property type="evidence" value="ECO:0007669"/>
    <property type="project" value="InterPro"/>
</dbReference>
<evidence type="ECO:0000313" key="2">
    <source>
        <dbReference type="EMBL" id="HIU99434.1"/>
    </source>
</evidence>
<dbReference type="GO" id="GO:0016779">
    <property type="term" value="F:nucleotidyltransferase activity"/>
    <property type="evidence" value="ECO:0007669"/>
    <property type="project" value="UniProtKB-KW"/>
</dbReference>
<dbReference type="InterPro" id="IPR000594">
    <property type="entry name" value="ThiF_NAD_FAD-bd"/>
</dbReference>
<dbReference type="Proteomes" id="UP000886857">
    <property type="component" value="Unassembled WGS sequence"/>
</dbReference>
<feature type="domain" description="THIF-type NAD/FAD binding fold" evidence="1">
    <location>
        <begin position="10"/>
        <end position="226"/>
    </location>
</feature>
<gene>
    <name evidence="2" type="ORF">IAC73_06295</name>
</gene>
<comment type="caution">
    <text evidence="2">The sequence shown here is derived from an EMBL/GenBank/DDBJ whole genome shotgun (WGS) entry which is preliminary data.</text>
</comment>
<dbReference type="GO" id="GO:0061503">
    <property type="term" value="F:tRNA threonylcarbamoyladenosine dehydratase"/>
    <property type="evidence" value="ECO:0007669"/>
    <property type="project" value="TreeGrafter"/>
</dbReference>
<name>A0A9D1NAT9_9FIRM</name>
<keyword evidence="2" id="KW-0808">Transferase</keyword>